<sequence>MSDHLLIYGASDDLVEFEGRFNEEFNAYGRAKFMVRIVDGDKRSVFLVTAEFGNGWELFVGSNTDSVEFPVEFTFTQRPDYEGDPAILFTLRPTDDLHVEQL</sequence>
<accession>R4TPW8</accession>
<evidence type="ECO:0000313" key="2">
    <source>
        <dbReference type="Proteomes" id="UP000204175"/>
    </source>
</evidence>
<gene>
    <name evidence="1" type="ORF">PEGLEG_84</name>
</gene>
<dbReference type="GeneID" id="16212704"/>
<dbReference type="KEGG" id="vg:16212704"/>
<dbReference type="OrthoDB" id="40769at10239"/>
<dbReference type="RefSeq" id="YP_008051016.1">
    <property type="nucleotide sequence ID" value="NC_021299.1"/>
</dbReference>
<reference evidence="1 2" key="1">
    <citation type="journal article" date="2014" name="J. Virol.">
        <title>Cluster M mycobacteriophages Bongo, PegLeg, and Rey with unusually large repertoires of tRNA isotypes.</title>
        <authorList>
            <person name="Pope W.H."/>
            <person name="Anders K.R."/>
            <person name="Baird M."/>
            <person name="Bowman C.A."/>
            <person name="Boyle M.M."/>
            <person name="Broussard G.W."/>
            <person name="Chow T."/>
            <person name="Clase K.L."/>
            <person name="Cooper S."/>
            <person name="Cornely K.A."/>
            <person name="DeJong R.J."/>
            <person name="Delesalle V.A."/>
            <person name="Deng L."/>
            <person name="Dunbar D."/>
            <person name="Edgington N.P."/>
            <person name="Ferreira C.M."/>
            <person name="Weston Hafer K."/>
            <person name="Hartzog G.A."/>
            <person name="Hatherill J.R."/>
            <person name="Hughes L.E."/>
            <person name="Ipapo K."/>
            <person name="Krukonis G.P."/>
            <person name="Meier C.G."/>
            <person name="Monti D.L."/>
            <person name="Olm M.R."/>
            <person name="Page S.T."/>
            <person name="Peebles C.L."/>
            <person name="Rinehart C.A."/>
            <person name="Rubin M.R."/>
            <person name="Russell D.A."/>
            <person name="Sanders E.R."/>
            <person name="Schoer M."/>
            <person name="Shaffer C.D."/>
            <person name="Wherley J."/>
            <person name="Vazquez E."/>
            <person name="Yuan H."/>
            <person name="Zhang D."/>
            <person name="Cresawn S.G."/>
            <person name="Jacobs-Sera D."/>
            <person name="Hendrix R.W."/>
            <person name="Hatfull G.F."/>
        </authorList>
    </citation>
    <scope>NUCLEOTIDE SEQUENCE [LARGE SCALE GENOMIC DNA]</scope>
</reference>
<dbReference type="Proteomes" id="UP000204175">
    <property type="component" value="Segment"/>
</dbReference>
<organism evidence="1 2">
    <name type="scientific">Mycobacterium phage PegLeg</name>
    <dbReference type="NCBI Taxonomy" id="1325953"/>
    <lineage>
        <taxon>Viruses</taxon>
        <taxon>Duplodnaviria</taxon>
        <taxon>Heunggongvirae</taxon>
        <taxon>Uroviricota</taxon>
        <taxon>Caudoviricetes</taxon>
        <taxon>Vilmaviridae</taxon>
        <taxon>Mclasvirinae</taxon>
        <taxon>Bongovirus</taxon>
        <taxon>Bongovirus bongo</taxon>
    </lineage>
</organism>
<proteinExistence type="predicted"/>
<evidence type="ECO:0000313" key="1">
    <source>
        <dbReference type="EMBL" id="AGM12333.1"/>
    </source>
</evidence>
<dbReference type="EMBL" id="KC900379">
    <property type="protein sequence ID" value="AGM12333.1"/>
    <property type="molecule type" value="Genomic_DNA"/>
</dbReference>
<name>R4TPW8_9CAUD</name>
<protein>
    <submittedName>
        <fullName evidence="1">Uncharacterized protein</fullName>
    </submittedName>
</protein>